<name>A0A2S0KGQ6_9ACTN</name>
<sequence length="224" mass="24216">MDTTTHRPASTITRALRADDSSVRLRAAMAAGSTPDQALVRILIERSAVEPDFFVRDMLTWALTRHPDEVTVPLLLHEARDRTGRGRSQALHTLSKIGDPRGWSAITRDLLLDPDEEVAGAAWRAAVVLVPESERRALVDVLATRLGRGERDLQRSLSRALAALGGAAEEAIAAASTHPDPDVRAHATATRRLIDDPDADVGAAVEEARRVHALGRPQSGEVEC</sequence>
<accession>A0A2S0KGQ6</accession>
<evidence type="ECO:0008006" key="3">
    <source>
        <dbReference type="Google" id="ProtNLM"/>
    </source>
</evidence>
<proteinExistence type="predicted"/>
<dbReference type="AlphaFoldDB" id="A0A2S0KGQ6"/>
<organism evidence="1 2">
    <name type="scientific">Gordonia iterans</name>
    <dbReference type="NCBI Taxonomy" id="1004901"/>
    <lineage>
        <taxon>Bacteria</taxon>
        <taxon>Bacillati</taxon>
        <taxon>Actinomycetota</taxon>
        <taxon>Actinomycetes</taxon>
        <taxon>Mycobacteriales</taxon>
        <taxon>Gordoniaceae</taxon>
        <taxon>Gordonia</taxon>
    </lineage>
</organism>
<dbReference type="EMBL" id="CP027433">
    <property type="protein sequence ID" value="AVM00853.1"/>
    <property type="molecule type" value="Genomic_DNA"/>
</dbReference>
<dbReference type="Proteomes" id="UP000239814">
    <property type="component" value="Chromosome"/>
</dbReference>
<dbReference type="Gene3D" id="1.25.10.10">
    <property type="entry name" value="Leucine-rich Repeat Variant"/>
    <property type="match status" value="1"/>
</dbReference>
<dbReference type="OrthoDB" id="9134742at2"/>
<dbReference type="InterPro" id="IPR011989">
    <property type="entry name" value="ARM-like"/>
</dbReference>
<keyword evidence="2" id="KW-1185">Reference proteome</keyword>
<dbReference type="KEGG" id="git:C6V83_11865"/>
<dbReference type="RefSeq" id="WP_105942566.1">
    <property type="nucleotide sequence ID" value="NZ_CP027433.1"/>
</dbReference>
<evidence type="ECO:0000313" key="2">
    <source>
        <dbReference type="Proteomes" id="UP000239814"/>
    </source>
</evidence>
<evidence type="ECO:0000313" key="1">
    <source>
        <dbReference type="EMBL" id="AVM00853.1"/>
    </source>
</evidence>
<gene>
    <name evidence="1" type="ORF">C6V83_11865</name>
</gene>
<dbReference type="InterPro" id="IPR016024">
    <property type="entry name" value="ARM-type_fold"/>
</dbReference>
<dbReference type="SUPFAM" id="SSF48371">
    <property type="entry name" value="ARM repeat"/>
    <property type="match status" value="1"/>
</dbReference>
<reference evidence="1 2" key="1">
    <citation type="submission" date="2018-03" db="EMBL/GenBank/DDBJ databases">
        <title>Characteristics and genome of n-alkane degrading marine bacteria Gordonia iterans isolated from crude oil contaminated in Tae-an, South Korea.</title>
        <authorList>
            <person name="Lee S.-S."/>
            <person name="Kim H."/>
        </authorList>
    </citation>
    <scope>NUCLEOTIDE SEQUENCE [LARGE SCALE GENOMIC DNA]</scope>
    <source>
        <strain evidence="1 2">Co17</strain>
    </source>
</reference>
<protein>
    <recommendedName>
        <fullName evidence="3">HEAT repeat domain-containing protein</fullName>
    </recommendedName>
</protein>